<dbReference type="Proteomes" id="UP000237752">
    <property type="component" value="Unassembled WGS sequence"/>
</dbReference>
<keyword evidence="1" id="KW-0472">Membrane</keyword>
<accession>A0A2T1A6J2</accession>
<name>A0A2T1A6J2_9ACTN</name>
<dbReference type="EMBL" id="PVUE01000001">
    <property type="protein sequence ID" value="PRZ44219.1"/>
    <property type="molecule type" value="Genomic_DNA"/>
</dbReference>
<protein>
    <submittedName>
        <fullName evidence="2">Uncharacterized protein</fullName>
    </submittedName>
</protein>
<dbReference type="AlphaFoldDB" id="A0A2T1A6J2"/>
<evidence type="ECO:0000313" key="2">
    <source>
        <dbReference type="EMBL" id="PRZ44219.1"/>
    </source>
</evidence>
<dbReference type="RefSeq" id="WP_106347254.1">
    <property type="nucleotide sequence ID" value="NZ_PVUE01000001.1"/>
</dbReference>
<keyword evidence="1" id="KW-0812">Transmembrane</keyword>
<keyword evidence="1" id="KW-1133">Transmembrane helix</keyword>
<gene>
    <name evidence="2" type="ORF">CLV47_101344</name>
</gene>
<sequence>MFDTSSTTLFVLVILGLIVAAGAVTALLAWAIAAVFAVRARRLKRSGNEPEIVYSGFLFDLAPPKDREYDEAPDAA</sequence>
<comment type="caution">
    <text evidence="2">The sequence shown here is derived from an EMBL/GenBank/DDBJ whole genome shotgun (WGS) entry which is preliminary data.</text>
</comment>
<organism evidence="2 3">
    <name type="scientific">Antricoccus suffuscus</name>
    <dbReference type="NCBI Taxonomy" id="1629062"/>
    <lineage>
        <taxon>Bacteria</taxon>
        <taxon>Bacillati</taxon>
        <taxon>Actinomycetota</taxon>
        <taxon>Actinomycetes</taxon>
        <taxon>Geodermatophilales</taxon>
        <taxon>Antricoccaceae</taxon>
        <taxon>Antricoccus</taxon>
    </lineage>
</organism>
<evidence type="ECO:0000313" key="3">
    <source>
        <dbReference type="Proteomes" id="UP000237752"/>
    </source>
</evidence>
<reference evidence="2 3" key="1">
    <citation type="submission" date="2018-03" db="EMBL/GenBank/DDBJ databases">
        <title>Genomic Encyclopedia of Archaeal and Bacterial Type Strains, Phase II (KMG-II): from individual species to whole genera.</title>
        <authorList>
            <person name="Goeker M."/>
        </authorList>
    </citation>
    <scope>NUCLEOTIDE SEQUENCE [LARGE SCALE GENOMIC DNA]</scope>
    <source>
        <strain evidence="2 3">DSM 100065</strain>
    </source>
</reference>
<evidence type="ECO:0000256" key="1">
    <source>
        <dbReference type="SAM" id="Phobius"/>
    </source>
</evidence>
<keyword evidence="3" id="KW-1185">Reference proteome</keyword>
<proteinExistence type="predicted"/>
<feature type="transmembrane region" description="Helical" evidence="1">
    <location>
        <begin position="12"/>
        <end position="38"/>
    </location>
</feature>